<evidence type="ECO:0000313" key="5">
    <source>
        <dbReference type="EMBL" id="RPB09246.1"/>
    </source>
</evidence>
<evidence type="ECO:0000259" key="4">
    <source>
        <dbReference type="Pfam" id="PF00849"/>
    </source>
</evidence>
<dbReference type="GO" id="GO:0009982">
    <property type="term" value="F:pseudouridine synthase activity"/>
    <property type="evidence" value="ECO:0007669"/>
    <property type="project" value="InterPro"/>
</dbReference>
<name>A0A3N4KFA0_9PEZI</name>
<comment type="catalytic activity">
    <reaction evidence="2">
        <text>a uridine in RNA = a pseudouridine in RNA</text>
        <dbReference type="Rhea" id="RHEA:48348"/>
        <dbReference type="Rhea" id="RHEA-COMP:12068"/>
        <dbReference type="Rhea" id="RHEA-COMP:12069"/>
        <dbReference type="ChEBI" id="CHEBI:65314"/>
        <dbReference type="ChEBI" id="CHEBI:65315"/>
    </reaction>
</comment>
<dbReference type="PANTHER" id="PTHR21600">
    <property type="entry name" value="MITOCHONDRIAL RNA PSEUDOURIDINE SYNTHASE"/>
    <property type="match status" value="1"/>
</dbReference>
<evidence type="ECO:0000313" key="6">
    <source>
        <dbReference type="Proteomes" id="UP000277580"/>
    </source>
</evidence>
<dbReference type="InterPro" id="IPR006145">
    <property type="entry name" value="PsdUridine_synth_RsuA/RluA"/>
</dbReference>
<evidence type="ECO:0000256" key="2">
    <source>
        <dbReference type="RuleBase" id="RU362028"/>
    </source>
</evidence>
<dbReference type="STRING" id="1392247.A0A3N4KFA0"/>
<proteinExistence type="inferred from homology"/>
<dbReference type="InParanoid" id="A0A3N4KFA0"/>
<dbReference type="EMBL" id="ML119153">
    <property type="protein sequence ID" value="RPB09246.1"/>
    <property type="molecule type" value="Genomic_DNA"/>
</dbReference>
<dbReference type="AlphaFoldDB" id="A0A3N4KFA0"/>
<protein>
    <recommendedName>
        <fullName evidence="2">Pseudouridine synthase</fullName>
        <ecNumber evidence="2">5.4.99.-</ecNumber>
    </recommendedName>
</protein>
<dbReference type="CDD" id="cd02557">
    <property type="entry name" value="PseudoU_synth_ScRIB2"/>
    <property type="match status" value="1"/>
</dbReference>
<dbReference type="Proteomes" id="UP000277580">
    <property type="component" value="Unassembled WGS sequence"/>
</dbReference>
<dbReference type="PROSITE" id="PS01129">
    <property type="entry name" value="PSI_RLU"/>
    <property type="match status" value="1"/>
</dbReference>
<sequence length="437" mass="50049">MSDQTLSELSALTITPPGSPRSKSKQHTEAYTQRRRKESETAFAVQKESLPSKFLNQPPDPLYYFEDGLRKIPPYNYTYNTFCKERWRGRTLLDIFVNEFRDRPEEYYKKAIEAGTVTIFRKKDGRHPTQEQLIYCGPDTIVNNGDMIAHTLHRHEPPVTDKPVEVVFEDESLIVINKPAGVPVHPAGRYNYNSVIEIMKHERNGVAPLPCNRLDRLTSGLMFCAKTPQAADDMMNQLRTRTIRKQYVARVTGEFPTEDITCSEPILSVSPKLGLNRVRANGKHASTLFRRLKYNKERDYSIVECHPFTGRTHQIRVHLQYLGYPISNDPIYCNRLVWGPGLGKGGEGDDEDIITRLGRMGKDQVADAVAYFDEMVKEYQEIKAHKLSGELCSVCEAPLYTDPGSHELGIFLHAKRYECEEGRWAYETKLPDWATVD</sequence>
<feature type="active site" evidence="1">
    <location>
        <position position="215"/>
    </location>
</feature>
<dbReference type="InterPro" id="IPR006225">
    <property type="entry name" value="PsdUridine_synth_RluC/D"/>
</dbReference>
<keyword evidence="6" id="KW-1185">Reference proteome</keyword>
<dbReference type="InterPro" id="IPR006224">
    <property type="entry name" value="PsdUridine_synth_RluA-like_CS"/>
</dbReference>
<keyword evidence="2" id="KW-0413">Isomerase</keyword>
<evidence type="ECO:0000256" key="3">
    <source>
        <dbReference type="SAM" id="MobiDB-lite"/>
    </source>
</evidence>
<dbReference type="GO" id="GO:0003723">
    <property type="term" value="F:RNA binding"/>
    <property type="evidence" value="ECO:0007669"/>
    <property type="project" value="InterPro"/>
</dbReference>
<comment type="function">
    <text evidence="2">Responsible for synthesis of pseudouridine from uracil.</text>
</comment>
<dbReference type="FunCoup" id="A0A3N4KFA0">
    <property type="interactions" value="634"/>
</dbReference>
<comment type="similarity">
    <text evidence="2">Belongs to the pseudouridine synthase RluA family.</text>
</comment>
<dbReference type="InterPro" id="IPR020103">
    <property type="entry name" value="PsdUridine_synth_cat_dom_sf"/>
</dbReference>
<dbReference type="Pfam" id="PF00849">
    <property type="entry name" value="PseudoU_synth_2"/>
    <property type="match status" value="1"/>
</dbReference>
<feature type="compositionally biased region" description="Polar residues" evidence="3">
    <location>
        <begin position="1"/>
        <end position="13"/>
    </location>
</feature>
<dbReference type="GO" id="GO:0000455">
    <property type="term" value="P:enzyme-directed rRNA pseudouridine synthesis"/>
    <property type="evidence" value="ECO:0007669"/>
    <property type="project" value="TreeGrafter"/>
</dbReference>
<reference evidence="5 6" key="1">
    <citation type="journal article" date="2018" name="Nat. Ecol. Evol.">
        <title>Pezizomycetes genomes reveal the molecular basis of ectomycorrhizal truffle lifestyle.</title>
        <authorList>
            <person name="Murat C."/>
            <person name="Payen T."/>
            <person name="Noel B."/>
            <person name="Kuo A."/>
            <person name="Morin E."/>
            <person name="Chen J."/>
            <person name="Kohler A."/>
            <person name="Krizsan K."/>
            <person name="Balestrini R."/>
            <person name="Da Silva C."/>
            <person name="Montanini B."/>
            <person name="Hainaut M."/>
            <person name="Levati E."/>
            <person name="Barry K.W."/>
            <person name="Belfiori B."/>
            <person name="Cichocki N."/>
            <person name="Clum A."/>
            <person name="Dockter R.B."/>
            <person name="Fauchery L."/>
            <person name="Guy J."/>
            <person name="Iotti M."/>
            <person name="Le Tacon F."/>
            <person name="Lindquist E.A."/>
            <person name="Lipzen A."/>
            <person name="Malagnac F."/>
            <person name="Mello A."/>
            <person name="Molinier V."/>
            <person name="Miyauchi S."/>
            <person name="Poulain J."/>
            <person name="Riccioni C."/>
            <person name="Rubini A."/>
            <person name="Sitrit Y."/>
            <person name="Splivallo R."/>
            <person name="Traeger S."/>
            <person name="Wang M."/>
            <person name="Zifcakova L."/>
            <person name="Wipf D."/>
            <person name="Zambonelli A."/>
            <person name="Paolocci F."/>
            <person name="Nowrousian M."/>
            <person name="Ottonello S."/>
            <person name="Baldrian P."/>
            <person name="Spatafora J.W."/>
            <person name="Henrissat B."/>
            <person name="Nagy L.G."/>
            <person name="Aury J.M."/>
            <person name="Wincker P."/>
            <person name="Grigoriev I.V."/>
            <person name="Bonfante P."/>
            <person name="Martin F.M."/>
        </authorList>
    </citation>
    <scope>NUCLEOTIDE SEQUENCE [LARGE SCALE GENOMIC DNA]</scope>
    <source>
        <strain evidence="5 6">CCBAS932</strain>
    </source>
</reference>
<dbReference type="InterPro" id="IPR050188">
    <property type="entry name" value="RluA_PseudoU_synthase"/>
</dbReference>
<gene>
    <name evidence="5" type="ORF">P167DRAFT_548143</name>
</gene>
<organism evidence="5 6">
    <name type="scientific">Morchella conica CCBAS932</name>
    <dbReference type="NCBI Taxonomy" id="1392247"/>
    <lineage>
        <taxon>Eukaryota</taxon>
        <taxon>Fungi</taxon>
        <taxon>Dikarya</taxon>
        <taxon>Ascomycota</taxon>
        <taxon>Pezizomycotina</taxon>
        <taxon>Pezizomycetes</taxon>
        <taxon>Pezizales</taxon>
        <taxon>Morchellaceae</taxon>
        <taxon>Morchella</taxon>
    </lineage>
</organism>
<accession>A0A3N4KFA0</accession>
<dbReference type="Gene3D" id="3.30.2350.10">
    <property type="entry name" value="Pseudouridine synthase"/>
    <property type="match status" value="1"/>
</dbReference>
<evidence type="ECO:0000256" key="1">
    <source>
        <dbReference type="PIRSR" id="PIRSR606225-1"/>
    </source>
</evidence>
<dbReference type="SUPFAM" id="SSF55120">
    <property type="entry name" value="Pseudouridine synthase"/>
    <property type="match status" value="1"/>
</dbReference>
<dbReference type="PANTHER" id="PTHR21600:SF40">
    <property type="entry name" value="PSEUDOURIDYLATE SYNTHASE RPUSD2"/>
    <property type="match status" value="1"/>
</dbReference>
<feature type="domain" description="Pseudouridine synthase RsuA/RluA-like" evidence="4">
    <location>
        <begin position="173"/>
        <end position="320"/>
    </location>
</feature>
<dbReference type="EC" id="5.4.99.-" evidence="2"/>
<dbReference type="OrthoDB" id="424794at2759"/>
<dbReference type="NCBIfam" id="TIGR00005">
    <property type="entry name" value="rluA_subfam"/>
    <property type="match status" value="1"/>
</dbReference>
<feature type="region of interest" description="Disordered" evidence="3">
    <location>
        <begin position="1"/>
        <end position="43"/>
    </location>
</feature>